<dbReference type="Pfam" id="PF16945">
    <property type="entry name" value="Phage_r1t_holin"/>
    <property type="match status" value="1"/>
</dbReference>
<keyword evidence="2" id="KW-1185">Reference proteome</keyword>
<evidence type="ECO:0000313" key="1">
    <source>
        <dbReference type="EMBL" id="RPA58618.1"/>
    </source>
</evidence>
<dbReference type="EMBL" id="RKMH01000011">
    <property type="protein sequence ID" value="RPA58618.1"/>
    <property type="molecule type" value="Genomic_DNA"/>
</dbReference>
<organism evidence="1 2">
    <name type="scientific">Gordonia oryzae</name>
    <dbReference type="NCBI Taxonomy" id="2487349"/>
    <lineage>
        <taxon>Bacteria</taxon>
        <taxon>Bacillati</taxon>
        <taxon>Actinomycetota</taxon>
        <taxon>Actinomycetes</taxon>
        <taxon>Mycobacteriales</taxon>
        <taxon>Gordoniaceae</taxon>
        <taxon>Gordonia</taxon>
    </lineage>
</organism>
<dbReference type="AlphaFoldDB" id="A0A3N4G9C4"/>
<gene>
    <name evidence="1" type="ORF">EF294_15795</name>
</gene>
<reference evidence="1 2" key="1">
    <citation type="submission" date="2018-11" db="EMBL/GenBank/DDBJ databases">
        <title>Draft genome sequence of Gordonia sp. RS15-1S isolated from rice stems.</title>
        <authorList>
            <person name="Muangham S."/>
        </authorList>
    </citation>
    <scope>NUCLEOTIDE SEQUENCE [LARGE SCALE GENOMIC DNA]</scope>
    <source>
        <strain evidence="1 2">RS15-1S</strain>
    </source>
</reference>
<name>A0A3N4G9C4_9ACTN</name>
<protein>
    <submittedName>
        <fullName evidence="1">Holin</fullName>
    </submittedName>
</protein>
<proteinExistence type="predicted"/>
<sequence length="70" mass="7161">MWSKTFWRDAAERAVKTAAQSAIGVLTATPLANIDWEAGVGIVGVATGVSLLTSIVSSGRGDADSASLVR</sequence>
<accession>A0A3N4G9C4</accession>
<dbReference type="RefSeq" id="WP_123931703.1">
    <property type="nucleotide sequence ID" value="NZ_JBPSDP010000011.1"/>
</dbReference>
<comment type="caution">
    <text evidence="1">The sequence shown here is derived from an EMBL/GenBank/DDBJ whole genome shotgun (WGS) entry which is preliminary data.</text>
</comment>
<dbReference type="InterPro" id="IPR020109">
    <property type="entry name" value="Holin_r1t"/>
</dbReference>
<dbReference type="OrthoDB" id="3394330at2"/>
<evidence type="ECO:0000313" key="2">
    <source>
        <dbReference type="Proteomes" id="UP000267536"/>
    </source>
</evidence>
<dbReference type="Proteomes" id="UP000267536">
    <property type="component" value="Unassembled WGS sequence"/>
</dbReference>